<dbReference type="OrthoDB" id="289721at2759"/>
<evidence type="ECO:0000256" key="1">
    <source>
        <dbReference type="SAM" id="MobiDB-lite"/>
    </source>
</evidence>
<dbReference type="InterPro" id="IPR050302">
    <property type="entry name" value="Rab_GAP_TBC_domain"/>
</dbReference>
<dbReference type="Gene3D" id="1.10.10.750">
    <property type="entry name" value="Ypt/Rab-GAP domain of gyp1p, domain 1"/>
    <property type="match status" value="1"/>
</dbReference>
<dbReference type="Pfam" id="PF22874">
    <property type="entry name" value="SBE2_M"/>
    <property type="match status" value="1"/>
</dbReference>
<dbReference type="PROSITE" id="PS50086">
    <property type="entry name" value="TBC_RABGAP"/>
    <property type="match status" value="1"/>
</dbReference>
<dbReference type="Gene3D" id="1.10.8.270">
    <property type="entry name" value="putative rabgap domain of human tbc1 domain family member 14 like domains"/>
    <property type="match status" value="1"/>
</dbReference>
<reference evidence="3" key="1">
    <citation type="submission" date="2021-07" db="EMBL/GenBank/DDBJ databases">
        <authorList>
            <person name="Durling M."/>
        </authorList>
    </citation>
    <scope>NUCLEOTIDE SEQUENCE</scope>
</reference>
<feature type="region of interest" description="Disordered" evidence="1">
    <location>
        <begin position="78"/>
        <end position="309"/>
    </location>
</feature>
<dbReference type="PANTHER" id="PTHR47219">
    <property type="entry name" value="RAB GTPASE-ACTIVATING PROTEIN 1-LIKE"/>
    <property type="match status" value="1"/>
</dbReference>
<dbReference type="Proteomes" id="UP000701801">
    <property type="component" value="Unassembled WGS sequence"/>
</dbReference>
<dbReference type="Gene3D" id="1.10.472.80">
    <property type="entry name" value="Ypt/Rab-GAP domain of gyp1p, domain 3"/>
    <property type="match status" value="1"/>
</dbReference>
<dbReference type="Pfam" id="PF00566">
    <property type="entry name" value="RabGAP-TBC"/>
    <property type="match status" value="1"/>
</dbReference>
<feature type="domain" description="Rab-GAP TBC" evidence="2">
    <location>
        <begin position="464"/>
        <end position="671"/>
    </location>
</feature>
<proteinExistence type="predicted"/>
<dbReference type="InterPro" id="IPR035969">
    <property type="entry name" value="Rab-GAP_TBC_sf"/>
</dbReference>
<evidence type="ECO:0000313" key="3">
    <source>
        <dbReference type="EMBL" id="CAG8973149.1"/>
    </source>
</evidence>
<feature type="compositionally biased region" description="Basic and acidic residues" evidence="1">
    <location>
        <begin position="336"/>
        <end position="348"/>
    </location>
</feature>
<dbReference type="GO" id="GO:0005096">
    <property type="term" value="F:GTPase activator activity"/>
    <property type="evidence" value="ECO:0007669"/>
    <property type="project" value="TreeGrafter"/>
</dbReference>
<feature type="compositionally biased region" description="Polar residues" evidence="1">
    <location>
        <begin position="134"/>
        <end position="143"/>
    </location>
</feature>
<feature type="compositionally biased region" description="Low complexity" evidence="1">
    <location>
        <begin position="23"/>
        <end position="38"/>
    </location>
</feature>
<keyword evidence="4" id="KW-1185">Reference proteome</keyword>
<dbReference type="InterPro" id="IPR000195">
    <property type="entry name" value="Rab-GAP-TBC_dom"/>
</dbReference>
<gene>
    <name evidence="3" type="ORF">HYALB_00008680</name>
</gene>
<evidence type="ECO:0000259" key="2">
    <source>
        <dbReference type="PROSITE" id="PS50086"/>
    </source>
</evidence>
<feature type="compositionally biased region" description="Low complexity" evidence="1">
    <location>
        <begin position="272"/>
        <end position="284"/>
    </location>
</feature>
<feature type="region of interest" description="Disordered" evidence="1">
    <location>
        <begin position="1"/>
        <end position="38"/>
    </location>
</feature>
<feature type="compositionally biased region" description="Polar residues" evidence="1">
    <location>
        <begin position="164"/>
        <end position="176"/>
    </location>
</feature>
<dbReference type="SUPFAM" id="SSF47923">
    <property type="entry name" value="Ypt/Rab-GAP domain of gyp1p"/>
    <property type="match status" value="2"/>
</dbReference>
<dbReference type="FunFam" id="1.10.8.270:FF:000034">
    <property type="entry name" value="TBC (Tre-2/Bub2/Cdc16) domain family"/>
    <property type="match status" value="1"/>
</dbReference>
<comment type="caution">
    <text evidence="3">The sequence shown here is derived from an EMBL/GenBank/DDBJ whole genome shotgun (WGS) entry which is preliminary data.</text>
</comment>
<dbReference type="SMART" id="SM00164">
    <property type="entry name" value="TBC"/>
    <property type="match status" value="1"/>
</dbReference>
<organism evidence="3 4">
    <name type="scientific">Hymenoscyphus albidus</name>
    <dbReference type="NCBI Taxonomy" id="595503"/>
    <lineage>
        <taxon>Eukaryota</taxon>
        <taxon>Fungi</taxon>
        <taxon>Dikarya</taxon>
        <taxon>Ascomycota</taxon>
        <taxon>Pezizomycotina</taxon>
        <taxon>Leotiomycetes</taxon>
        <taxon>Helotiales</taxon>
        <taxon>Helotiaceae</taxon>
        <taxon>Hymenoscyphus</taxon>
    </lineage>
</organism>
<protein>
    <recommendedName>
        <fullName evidence="2">Rab-GAP TBC domain-containing protein</fullName>
    </recommendedName>
</protein>
<feature type="compositionally biased region" description="Acidic residues" evidence="1">
    <location>
        <begin position="203"/>
        <end position="218"/>
    </location>
</feature>
<dbReference type="FunFam" id="1.10.10.750:FF:000013">
    <property type="entry name" value="Similar to TBC domain protein"/>
    <property type="match status" value="1"/>
</dbReference>
<name>A0A9N9LIU5_9HELO</name>
<evidence type="ECO:0000313" key="4">
    <source>
        <dbReference type="Proteomes" id="UP000701801"/>
    </source>
</evidence>
<dbReference type="InterPro" id="IPR053949">
    <property type="entry name" value="SBE2/SBE22_M"/>
</dbReference>
<feature type="region of interest" description="Disordered" evidence="1">
    <location>
        <begin position="322"/>
        <end position="348"/>
    </location>
</feature>
<dbReference type="PANTHER" id="PTHR47219:SF15">
    <property type="entry name" value="TBC1 DOMAIN FAMILY MEMBER 12 ISOFORM X1"/>
    <property type="match status" value="1"/>
</dbReference>
<dbReference type="EMBL" id="CAJVRM010000064">
    <property type="protein sequence ID" value="CAG8973149.1"/>
    <property type="molecule type" value="Genomic_DNA"/>
</dbReference>
<sequence length="730" mass="81170">MTFVDYALSNQTMPGSPPELTGSKSSKSSSFHSYQSDDNSILEDVSNFEDIGLDDDSRVDADIGDFSVKKTIKYPHDATFANELRATTTARKRSPLARSSSVQSKRPQRELVAKKQSFPSLRGQFKSAADNGLMPSSNGSSSMLRRGIPSPSSPNMPMLKRNRSVSPNTQNASRQAVNPGPQKVRRGSWQANRERKTAKELEAECDEDDGDDVPDECFLENVPISPRPFGERSASRPVSTSTSPERAPKEKVRSVGNGTSRFPAEQGELRSPRSPRSPLPGSRGTSMGQFPMNHDNYPKGRARSWASALSREARELTEALEAHAEDEEARAADPSNRNRKDSSVRPEKMRVRSAIAELPPLRRTDIMIDPLPISKEKEAVLSRTRPSWLPPKDPAEEKRHLKEYQRMMELSLKAEQKREAQQQTRSQCKDDTIKSLLRIWEDHVLPNWEATTQQKRTRELWWRGVAPRSRGAVWTKAIGNELGLSASSCSAALRRAKALEKTIKSGSQLNAEELMKKGWLDRIEVDVRTTYPELRIFQPDGPLHESLLDVLKAYAMYRSDVGYVHGTSTIAAILLLNLPTPADSFQALSNILNRPLPLSFHTNDLGGTSRVYSLLLSTISHKSPRLHLILTNPEFNLQPDSYLRDLFQSMFTHCLSLDNATRLWDVLVFEGDSILVRAGVAYLLALEGRLLGAGSGEEVRAVVGGGLGELEEEEWMMGLRSAGKSSTATN</sequence>
<dbReference type="AlphaFoldDB" id="A0A9N9LIU5"/>
<accession>A0A9N9LIU5</accession>
<dbReference type="GO" id="GO:0031267">
    <property type="term" value="F:small GTPase binding"/>
    <property type="evidence" value="ECO:0007669"/>
    <property type="project" value="TreeGrafter"/>
</dbReference>
<feature type="compositionally biased region" description="Basic and acidic residues" evidence="1">
    <location>
        <begin position="192"/>
        <end position="202"/>
    </location>
</feature>